<dbReference type="Pfam" id="PF22504">
    <property type="entry name" value="DUF6993"/>
    <property type="match status" value="1"/>
</dbReference>
<evidence type="ECO:0000313" key="2">
    <source>
        <dbReference type="EMBL" id="CAB4579679.1"/>
    </source>
</evidence>
<dbReference type="PROSITE" id="PS51257">
    <property type="entry name" value="PROKAR_LIPOPROTEIN"/>
    <property type="match status" value="1"/>
</dbReference>
<dbReference type="EMBL" id="CAEZTZ010000015">
    <property type="protein sequence ID" value="CAB4579679.1"/>
    <property type="molecule type" value="Genomic_DNA"/>
</dbReference>
<dbReference type="AlphaFoldDB" id="A0A6J6EWI8"/>
<name>A0A6J6EWI8_9ZZZZ</name>
<organism evidence="2">
    <name type="scientific">freshwater metagenome</name>
    <dbReference type="NCBI Taxonomy" id="449393"/>
    <lineage>
        <taxon>unclassified sequences</taxon>
        <taxon>metagenomes</taxon>
        <taxon>ecological metagenomes</taxon>
    </lineage>
</organism>
<evidence type="ECO:0000259" key="1">
    <source>
        <dbReference type="Pfam" id="PF22504"/>
    </source>
</evidence>
<dbReference type="InterPro" id="IPR054262">
    <property type="entry name" value="DUF6993"/>
</dbReference>
<reference evidence="2" key="1">
    <citation type="submission" date="2020-05" db="EMBL/GenBank/DDBJ databases">
        <authorList>
            <person name="Chiriac C."/>
            <person name="Salcher M."/>
            <person name="Ghai R."/>
            <person name="Kavagutti S V."/>
        </authorList>
    </citation>
    <scope>NUCLEOTIDE SEQUENCE</scope>
</reference>
<feature type="domain" description="DUF6993" evidence="1">
    <location>
        <begin position="62"/>
        <end position="143"/>
    </location>
</feature>
<protein>
    <submittedName>
        <fullName evidence="2">Unannotated protein</fullName>
    </submittedName>
</protein>
<gene>
    <name evidence="2" type="ORF">UFOPK1767_00219</name>
</gene>
<proteinExistence type="predicted"/>
<accession>A0A6J6EWI8</accession>
<sequence>MTARTFALAATAVMSLALGGCALGPNATPNATPSSTTATALAFLRDGDAQDNKVIFDQLLSGVATIDQQHPGRAMVDALVSAGFRKKSIQVTEDLTKTNIPADSVIVSVRIDRSCLIGQRTIDREYFSSIESALKTGGCLIGTTRTIDW</sequence>